<proteinExistence type="predicted"/>
<dbReference type="STRING" id="1641875.XM53_14080"/>
<dbReference type="EMBL" id="LAXJ01000016">
    <property type="protein sequence ID" value="KRS11823.1"/>
    <property type="molecule type" value="Genomic_DNA"/>
</dbReference>
<dbReference type="Proteomes" id="UP000051295">
    <property type="component" value="Unassembled WGS sequence"/>
</dbReference>
<gene>
    <name evidence="1" type="ORF">XM53_14080</name>
</gene>
<dbReference type="OrthoDB" id="6385276at2"/>
<comment type="caution">
    <text evidence="1">The sequence shown here is derived from an EMBL/GenBank/DDBJ whole genome shotgun (WGS) entry which is preliminary data.</text>
</comment>
<keyword evidence="2" id="KW-1185">Reference proteome</keyword>
<name>A0A0T5NT62_9RHOB</name>
<dbReference type="PATRIC" id="fig|1641875.4.peg.617"/>
<accession>A0A0T5NT62</accession>
<evidence type="ECO:0000313" key="1">
    <source>
        <dbReference type="EMBL" id="KRS11823.1"/>
    </source>
</evidence>
<sequence>MDRSIPMLLIGLVFGGGLGFTVAAANGVTFDGHDHGDPAHHGGHEQHAAAGMHDHGDMLSVPAGADAPKLKIEVTPDPSAGWNLHIMTENFRFSPENASRDHVPGEGHAHVYANGVKLARVYGPWMHLDSLPEGEVELEVALNSNDHRSLAVDDTPVAQTVTLSN</sequence>
<protein>
    <submittedName>
        <fullName evidence="1">Uncharacterized protein</fullName>
    </submittedName>
</protein>
<organism evidence="1 2">
    <name type="scientific">Roseovarius atlanticus</name>
    <dbReference type="NCBI Taxonomy" id="1641875"/>
    <lineage>
        <taxon>Bacteria</taxon>
        <taxon>Pseudomonadati</taxon>
        <taxon>Pseudomonadota</taxon>
        <taxon>Alphaproteobacteria</taxon>
        <taxon>Rhodobacterales</taxon>
        <taxon>Roseobacteraceae</taxon>
        <taxon>Roseovarius</taxon>
    </lineage>
</organism>
<reference evidence="1 2" key="1">
    <citation type="submission" date="2015-04" db="EMBL/GenBank/DDBJ databases">
        <title>The draft genome sequence of Roseovarius sp.R12b.</title>
        <authorList>
            <person name="Li G."/>
            <person name="Lai Q."/>
            <person name="Shao Z."/>
            <person name="Yan P."/>
        </authorList>
    </citation>
    <scope>NUCLEOTIDE SEQUENCE [LARGE SCALE GENOMIC DNA]</scope>
    <source>
        <strain evidence="1 2">R12B</strain>
    </source>
</reference>
<evidence type="ECO:0000313" key="2">
    <source>
        <dbReference type="Proteomes" id="UP000051295"/>
    </source>
</evidence>
<dbReference type="AlphaFoldDB" id="A0A0T5NT62"/>